<accession>A0A5B7IAA7</accession>
<sequence length="92" mass="9626">MSRLTGSQHTPSPRNGDATLVASCQARLQEGTAGIGSILAHLAHIITPHTAVHQERGGVMQRARTDTTEGSGTCVELCAGVALCRCWRGLCS</sequence>
<name>A0A5B7IAA7_PORTR</name>
<reference evidence="1 2" key="1">
    <citation type="submission" date="2019-05" db="EMBL/GenBank/DDBJ databases">
        <title>Another draft genome of Portunus trituberculatus and its Hox gene families provides insights of decapod evolution.</title>
        <authorList>
            <person name="Jeong J.-H."/>
            <person name="Song I."/>
            <person name="Kim S."/>
            <person name="Choi T."/>
            <person name="Kim D."/>
            <person name="Ryu S."/>
            <person name="Kim W."/>
        </authorList>
    </citation>
    <scope>NUCLEOTIDE SEQUENCE [LARGE SCALE GENOMIC DNA]</scope>
    <source>
        <tissue evidence="1">Muscle</tissue>
    </source>
</reference>
<gene>
    <name evidence="1" type="ORF">E2C01_073337</name>
</gene>
<keyword evidence="2" id="KW-1185">Reference proteome</keyword>
<protein>
    <submittedName>
        <fullName evidence="1">Uncharacterized protein</fullName>
    </submittedName>
</protein>
<evidence type="ECO:0000313" key="1">
    <source>
        <dbReference type="EMBL" id="MPC78839.1"/>
    </source>
</evidence>
<dbReference type="Proteomes" id="UP000324222">
    <property type="component" value="Unassembled WGS sequence"/>
</dbReference>
<evidence type="ECO:0000313" key="2">
    <source>
        <dbReference type="Proteomes" id="UP000324222"/>
    </source>
</evidence>
<comment type="caution">
    <text evidence="1">The sequence shown here is derived from an EMBL/GenBank/DDBJ whole genome shotgun (WGS) entry which is preliminary data.</text>
</comment>
<dbReference type="EMBL" id="VSRR010049503">
    <property type="protein sequence ID" value="MPC78839.1"/>
    <property type="molecule type" value="Genomic_DNA"/>
</dbReference>
<proteinExistence type="predicted"/>
<organism evidence="1 2">
    <name type="scientific">Portunus trituberculatus</name>
    <name type="common">Swimming crab</name>
    <name type="synonym">Neptunus trituberculatus</name>
    <dbReference type="NCBI Taxonomy" id="210409"/>
    <lineage>
        <taxon>Eukaryota</taxon>
        <taxon>Metazoa</taxon>
        <taxon>Ecdysozoa</taxon>
        <taxon>Arthropoda</taxon>
        <taxon>Crustacea</taxon>
        <taxon>Multicrustacea</taxon>
        <taxon>Malacostraca</taxon>
        <taxon>Eumalacostraca</taxon>
        <taxon>Eucarida</taxon>
        <taxon>Decapoda</taxon>
        <taxon>Pleocyemata</taxon>
        <taxon>Brachyura</taxon>
        <taxon>Eubrachyura</taxon>
        <taxon>Portunoidea</taxon>
        <taxon>Portunidae</taxon>
        <taxon>Portuninae</taxon>
        <taxon>Portunus</taxon>
    </lineage>
</organism>
<dbReference type="AlphaFoldDB" id="A0A5B7IAA7"/>